<evidence type="ECO:0000313" key="1">
    <source>
        <dbReference type="EMBL" id="MTK20847.1"/>
    </source>
</evidence>
<dbReference type="Proteomes" id="UP000487649">
    <property type="component" value="Unassembled WGS sequence"/>
</dbReference>
<dbReference type="EMBL" id="WMQE01000009">
    <property type="protein sequence ID" value="MTK20847.1"/>
    <property type="molecule type" value="Genomic_DNA"/>
</dbReference>
<reference evidence="1 2" key="1">
    <citation type="journal article" date="2019" name="Nat. Med.">
        <title>A library of human gut bacterial isolates paired with longitudinal multiomics data enables mechanistic microbiome research.</title>
        <authorList>
            <person name="Poyet M."/>
            <person name="Groussin M."/>
            <person name="Gibbons S.M."/>
            <person name="Avila-Pacheco J."/>
            <person name="Jiang X."/>
            <person name="Kearney S.M."/>
            <person name="Perrotta A.R."/>
            <person name="Berdy B."/>
            <person name="Zhao S."/>
            <person name="Lieberman T.D."/>
            <person name="Swanson P.K."/>
            <person name="Smith M."/>
            <person name="Roesemann S."/>
            <person name="Alexander J.E."/>
            <person name="Rich S.A."/>
            <person name="Livny J."/>
            <person name="Vlamakis H."/>
            <person name="Clish C."/>
            <person name="Bullock K."/>
            <person name="Deik A."/>
            <person name="Scott J."/>
            <person name="Pierce K.A."/>
            <person name="Xavier R.J."/>
            <person name="Alm E.J."/>
        </authorList>
    </citation>
    <scope>NUCLEOTIDE SEQUENCE [LARGE SCALE GENOMIC DNA]</scope>
    <source>
        <strain evidence="1 2">BIOML-A198</strain>
    </source>
</reference>
<gene>
    <name evidence="1" type="ORF">GMA92_05375</name>
</gene>
<proteinExistence type="predicted"/>
<dbReference type="GeneID" id="60057386"/>
<name>A0A173TZW4_9FIRM</name>
<accession>A0A173TZW4</accession>
<evidence type="ECO:0000313" key="2">
    <source>
        <dbReference type="Proteomes" id="UP000487649"/>
    </source>
</evidence>
<comment type="caution">
    <text evidence="1">The sequence shown here is derived from an EMBL/GenBank/DDBJ whole genome shotgun (WGS) entry which is preliminary data.</text>
</comment>
<protein>
    <submittedName>
        <fullName evidence="1">Uncharacterized protein</fullName>
    </submittedName>
</protein>
<sequence length="122" mass="13205">MEAQKRFNLSLVTAVLNLIAGVVYLLVKLVIPQIELTGGLSEPAKGFSGFMLLVFSCFALGLLVLNLITMAYLNREGKKVKGAVIGAIGHTFSFFAIGAFYGIPSFVLCLISSLLLFKPKKY</sequence>
<dbReference type="AlphaFoldDB" id="A0A173TZW4"/>
<organism evidence="1 2">
    <name type="scientific">Turicibacter sanguinis</name>
    <dbReference type="NCBI Taxonomy" id="154288"/>
    <lineage>
        <taxon>Bacteria</taxon>
        <taxon>Bacillati</taxon>
        <taxon>Bacillota</taxon>
        <taxon>Erysipelotrichia</taxon>
        <taxon>Erysipelotrichales</taxon>
        <taxon>Turicibacteraceae</taxon>
        <taxon>Turicibacter</taxon>
    </lineage>
</organism>
<dbReference type="RefSeq" id="WP_006785775.1">
    <property type="nucleotide sequence ID" value="NZ_CABJBH010000001.1"/>
</dbReference>